<evidence type="ECO:0000313" key="1">
    <source>
        <dbReference type="EMBL" id="KAB8356411.1"/>
    </source>
</evidence>
<proteinExistence type="predicted"/>
<organism evidence="1 2">
    <name type="scientific">Carpinus fangiana</name>
    <dbReference type="NCBI Taxonomy" id="176857"/>
    <lineage>
        <taxon>Eukaryota</taxon>
        <taxon>Viridiplantae</taxon>
        <taxon>Streptophyta</taxon>
        <taxon>Embryophyta</taxon>
        <taxon>Tracheophyta</taxon>
        <taxon>Spermatophyta</taxon>
        <taxon>Magnoliopsida</taxon>
        <taxon>eudicotyledons</taxon>
        <taxon>Gunneridae</taxon>
        <taxon>Pentapetalae</taxon>
        <taxon>rosids</taxon>
        <taxon>fabids</taxon>
        <taxon>Fagales</taxon>
        <taxon>Betulaceae</taxon>
        <taxon>Carpinus</taxon>
    </lineage>
</organism>
<dbReference type="Proteomes" id="UP000327013">
    <property type="component" value="Unassembled WGS sequence"/>
</dbReference>
<gene>
    <name evidence="1" type="ORF">FH972_023994</name>
</gene>
<accession>A0A5N6KX56</accession>
<reference evidence="1 2" key="1">
    <citation type="submission" date="2019-06" db="EMBL/GenBank/DDBJ databases">
        <title>A chromosomal-level reference genome of Carpinus fangiana (Coryloideae, Betulaceae).</title>
        <authorList>
            <person name="Yang X."/>
            <person name="Wang Z."/>
            <person name="Zhang L."/>
            <person name="Hao G."/>
            <person name="Liu J."/>
            <person name="Yang Y."/>
        </authorList>
    </citation>
    <scope>NUCLEOTIDE SEQUENCE [LARGE SCALE GENOMIC DNA]</scope>
    <source>
        <strain evidence="1">Cfa_2016G</strain>
        <tissue evidence="1">Leaf</tissue>
    </source>
</reference>
<evidence type="ECO:0000313" key="2">
    <source>
        <dbReference type="Proteomes" id="UP000327013"/>
    </source>
</evidence>
<comment type="caution">
    <text evidence="1">The sequence shown here is derived from an EMBL/GenBank/DDBJ whole genome shotgun (WGS) entry which is preliminary data.</text>
</comment>
<dbReference type="AlphaFoldDB" id="A0A5N6KX56"/>
<sequence>MLVAQPQMAAPVVKKNRARRATGLRPSTYPCARDVQSNCRTAELKKRALPSHFEVFIVMPCGITMGAQHSHYSRRRASGIERRLAGTGLSDAHHQLACKSNS</sequence>
<name>A0A5N6KX56_9ROSI</name>
<dbReference type="EMBL" id="VIBQ01000016">
    <property type="protein sequence ID" value="KAB8356411.1"/>
    <property type="molecule type" value="Genomic_DNA"/>
</dbReference>
<keyword evidence="2" id="KW-1185">Reference proteome</keyword>
<protein>
    <submittedName>
        <fullName evidence="1">Uncharacterized protein</fullName>
    </submittedName>
</protein>